<dbReference type="PATRIC" id="fig|155920.8.peg.379"/>
<reference evidence="2 3" key="1">
    <citation type="submission" date="2013-08" db="EMBL/GenBank/DDBJ databases">
        <authorList>
            <person name="Stouthamer R."/>
            <person name="Nunney L."/>
        </authorList>
    </citation>
    <scope>NUCLEOTIDE SEQUENCE [LARGE SCALE GENOMIC DNA]</scope>
    <source>
        <strain evidence="3">ann-1</strain>
    </source>
</reference>
<evidence type="ECO:0000313" key="3">
    <source>
        <dbReference type="Proteomes" id="UP000027215"/>
    </source>
</evidence>
<evidence type="ECO:0000313" key="2">
    <source>
        <dbReference type="EMBL" id="AIC10980.1"/>
    </source>
</evidence>
<dbReference type="KEGG" id="xfs:D934_01595"/>
<organism evidence="2 3">
    <name type="scientific">Xylella fastidiosa subsp. sandyi Ann-1</name>
    <dbReference type="NCBI Taxonomy" id="155920"/>
    <lineage>
        <taxon>Bacteria</taxon>
        <taxon>Pseudomonadati</taxon>
        <taxon>Pseudomonadota</taxon>
        <taxon>Gammaproteobacteria</taxon>
        <taxon>Lysobacterales</taxon>
        <taxon>Lysobacteraceae</taxon>
        <taxon>Xylella</taxon>
    </lineage>
</organism>
<keyword evidence="1" id="KW-0472">Membrane</keyword>
<dbReference type="EMBL" id="CP006696">
    <property type="protein sequence ID" value="AIC10980.1"/>
    <property type="molecule type" value="Genomic_DNA"/>
</dbReference>
<protein>
    <submittedName>
        <fullName evidence="2">Uncharacterized protein</fullName>
    </submittedName>
</protein>
<dbReference type="Proteomes" id="UP000027215">
    <property type="component" value="Chromosome"/>
</dbReference>
<accession>A0A060H6R1</accession>
<dbReference type="AlphaFoldDB" id="A0A060H6R1"/>
<feature type="transmembrane region" description="Helical" evidence="1">
    <location>
        <begin position="20"/>
        <end position="42"/>
    </location>
</feature>
<evidence type="ECO:0000256" key="1">
    <source>
        <dbReference type="SAM" id="Phobius"/>
    </source>
</evidence>
<keyword evidence="1" id="KW-1133">Transmembrane helix</keyword>
<name>A0A060H6R1_XYLFS</name>
<gene>
    <name evidence="2" type="ORF">D934_01595</name>
</gene>
<proteinExistence type="predicted"/>
<dbReference type="HOGENOM" id="CLU_3142409_0_0_6"/>
<keyword evidence="1" id="KW-0812">Transmembrane</keyword>
<sequence length="49" mass="5818">MLFIHLEIRDAKRSKRLYRFTDVSGFLWASGSMMCAFEVLLVSKQWMAF</sequence>